<dbReference type="RefSeq" id="WP_249737283.1">
    <property type="nucleotide sequence ID" value="NZ_JAKNCJ010000002.1"/>
</dbReference>
<feature type="compositionally biased region" description="Basic and acidic residues" evidence="2">
    <location>
        <begin position="259"/>
        <end position="285"/>
    </location>
</feature>
<keyword evidence="1" id="KW-0862">Zinc</keyword>
<proteinExistence type="predicted"/>
<feature type="domain" description="SWIM-type" evidence="3">
    <location>
        <begin position="117"/>
        <end position="152"/>
    </location>
</feature>
<dbReference type="InterPro" id="IPR007527">
    <property type="entry name" value="Znf_SWIM"/>
</dbReference>
<reference evidence="4" key="1">
    <citation type="submission" date="2022-02" db="EMBL/GenBank/DDBJ databases">
        <authorList>
            <person name="Lee M."/>
            <person name="Kim S.-J."/>
            <person name="Jung M.-Y."/>
        </authorList>
    </citation>
    <scope>NUCLEOTIDE SEQUENCE</scope>
    <source>
        <strain evidence="4">JHP9</strain>
    </source>
</reference>
<evidence type="ECO:0000313" key="4">
    <source>
        <dbReference type="EMBL" id="MCL6423194.1"/>
    </source>
</evidence>
<sequence>MSVQLRSKRGAIGTAWHAVALRETLENHLGAARATAGKRLARGGRVEWFDVAPGQARAGVLGDDGQIAQASLEFLALRAGDRDVMLQILRAHPELPARLASGAYPESIEAELAGEELHLLPSSARSEITHSCTCLDWPGPCVHVAALAYVLVEAVEEHPQHLLALRSLTLADVAAPVGRASAGAGSGGDDAPVGTSSADAAPSPDASDGDASGGAAESPHQGQGGFDPAIADPTVLHELLGQDAGAVLAAFYRAGQGGRAEHTEAERDGRGQAEAEQAGAEREDS</sequence>
<evidence type="ECO:0000256" key="1">
    <source>
        <dbReference type="PROSITE-ProRule" id="PRU00325"/>
    </source>
</evidence>
<feature type="region of interest" description="Disordered" evidence="2">
    <location>
        <begin position="257"/>
        <end position="285"/>
    </location>
</feature>
<name>A0ABT0QZV7_9MICO</name>
<keyword evidence="1" id="KW-0479">Metal-binding</keyword>
<dbReference type="PANTHER" id="PTHR38133">
    <property type="entry name" value="SLR1429 PROTEIN"/>
    <property type="match status" value="1"/>
</dbReference>
<comment type="caution">
    <text evidence="4">The sequence shown here is derived from an EMBL/GenBank/DDBJ whole genome shotgun (WGS) entry which is preliminary data.</text>
</comment>
<keyword evidence="1" id="KW-0863">Zinc-finger</keyword>
<protein>
    <recommendedName>
        <fullName evidence="3">SWIM-type domain-containing protein</fullName>
    </recommendedName>
</protein>
<dbReference type="PANTHER" id="PTHR38133:SF1">
    <property type="entry name" value="SLR1429 PROTEIN"/>
    <property type="match status" value="1"/>
</dbReference>
<dbReference type="Proteomes" id="UP001203761">
    <property type="component" value="Unassembled WGS sequence"/>
</dbReference>
<gene>
    <name evidence="4" type="ORF">Bequi_07320</name>
</gene>
<evidence type="ECO:0000256" key="2">
    <source>
        <dbReference type="SAM" id="MobiDB-lite"/>
    </source>
</evidence>
<accession>A0ABT0QZV7</accession>
<keyword evidence="5" id="KW-1185">Reference proteome</keyword>
<feature type="region of interest" description="Disordered" evidence="2">
    <location>
        <begin position="180"/>
        <end position="230"/>
    </location>
</feature>
<evidence type="ECO:0000313" key="5">
    <source>
        <dbReference type="Proteomes" id="UP001203761"/>
    </source>
</evidence>
<evidence type="ECO:0000259" key="3">
    <source>
        <dbReference type="PROSITE" id="PS50966"/>
    </source>
</evidence>
<dbReference type="Pfam" id="PF04434">
    <property type="entry name" value="SWIM"/>
    <property type="match status" value="1"/>
</dbReference>
<organism evidence="4 5">
    <name type="scientific">Brachybacterium equifaecis</name>
    <dbReference type="NCBI Taxonomy" id="2910770"/>
    <lineage>
        <taxon>Bacteria</taxon>
        <taxon>Bacillati</taxon>
        <taxon>Actinomycetota</taxon>
        <taxon>Actinomycetes</taxon>
        <taxon>Micrococcales</taxon>
        <taxon>Dermabacteraceae</taxon>
        <taxon>Brachybacterium</taxon>
    </lineage>
</organism>
<dbReference type="PROSITE" id="PS50966">
    <property type="entry name" value="ZF_SWIM"/>
    <property type="match status" value="1"/>
</dbReference>
<feature type="compositionally biased region" description="Low complexity" evidence="2">
    <location>
        <begin position="180"/>
        <end position="219"/>
    </location>
</feature>
<dbReference type="EMBL" id="JAKNCJ010000002">
    <property type="protein sequence ID" value="MCL6423194.1"/>
    <property type="molecule type" value="Genomic_DNA"/>
</dbReference>